<evidence type="ECO:0000313" key="2">
    <source>
        <dbReference type="Proteomes" id="UP000054388"/>
    </source>
</evidence>
<protein>
    <submittedName>
        <fullName evidence="1">Uncharacterized protein</fullName>
    </submittedName>
</protein>
<sequence length="138" mass="16114">MKTVSVLILLCIIAGTSFVVFKSKNNCVENFVIYDKDTLSHNYLNTKINLRQEEKITSDKDSVKIEIRENNFKISSKDKHLTSDDINKIEEFIKNDSENMRKSQIYILGKKEATFQETKPIFDLLKKYDLLNFKIIAK</sequence>
<gene>
    <name evidence="1" type="ORF">AR686_06025</name>
</gene>
<evidence type="ECO:0000313" key="1">
    <source>
        <dbReference type="EMBL" id="KUJ57209.1"/>
    </source>
</evidence>
<reference evidence="1 2" key="1">
    <citation type="submission" date="2015-10" db="EMBL/GenBank/DDBJ databases">
        <title>Genome sequence of Chryseobacterium greenlandense.</title>
        <authorList>
            <person name="Newman J."/>
            <person name="Fischer K."/>
            <person name="Miller J."/>
        </authorList>
    </citation>
    <scope>NUCLEOTIDE SEQUENCE [LARGE SCALE GENOMIC DNA]</scope>
    <source>
        <strain evidence="1 2">UMB34</strain>
    </source>
</reference>
<organism evidence="1 2">
    <name type="scientific">Chryseobacterium aquaticum subsp. greenlandense</name>
    <dbReference type="NCBI Taxonomy" id="345663"/>
    <lineage>
        <taxon>Bacteria</taxon>
        <taxon>Pseudomonadati</taxon>
        <taxon>Bacteroidota</taxon>
        <taxon>Flavobacteriia</taxon>
        <taxon>Flavobacteriales</taxon>
        <taxon>Weeksellaceae</taxon>
        <taxon>Chryseobacterium group</taxon>
        <taxon>Chryseobacterium</taxon>
    </lineage>
</organism>
<dbReference type="AlphaFoldDB" id="A0A124F390"/>
<name>A0A124F390_9FLAO</name>
<dbReference type="EMBL" id="LMAI01000003">
    <property type="protein sequence ID" value="KUJ57209.1"/>
    <property type="molecule type" value="Genomic_DNA"/>
</dbReference>
<comment type="caution">
    <text evidence="1">The sequence shown here is derived from an EMBL/GenBank/DDBJ whole genome shotgun (WGS) entry which is preliminary data.</text>
</comment>
<dbReference type="Proteomes" id="UP000054388">
    <property type="component" value="Unassembled WGS sequence"/>
</dbReference>
<accession>A0A124F390</accession>
<dbReference type="RefSeq" id="WP_059136142.1">
    <property type="nucleotide sequence ID" value="NZ_LMAI01000003.1"/>
</dbReference>
<proteinExistence type="predicted"/>